<organism evidence="1 2">
    <name type="scientific">Bacteroides eggerthii</name>
    <dbReference type="NCBI Taxonomy" id="28111"/>
    <lineage>
        <taxon>Bacteria</taxon>
        <taxon>Pseudomonadati</taxon>
        <taxon>Bacteroidota</taxon>
        <taxon>Bacteroidia</taxon>
        <taxon>Bacteroidales</taxon>
        <taxon>Bacteroidaceae</taxon>
        <taxon>Bacteroides</taxon>
    </lineage>
</organism>
<evidence type="ECO:0000313" key="1">
    <source>
        <dbReference type="EMBL" id="NME87938.1"/>
    </source>
</evidence>
<reference evidence="1 2" key="1">
    <citation type="submission" date="2020-04" db="EMBL/GenBank/DDBJ databases">
        <authorList>
            <person name="Hitch T.C.A."/>
            <person name="Wylensek D."/>
            <person name="Clavel T."/>
        </authorList>
    </citation>
    <scope>NUCLEOTIDE SEQUENCE [LARGE SCALE GENOMIC DNA]</scope>
    <source>
        <strain evidence="1 2">WCA3-601-WT-5E</strain>
    </source>
</reference>
<accession>A0A7X9SEL0</accession>
<name>A0A7X9SEL0_9BACE</name>
<comment type="caution">
    <text evidence="1">The sequence shown here is derived from an EMBL/GenBank/DDBJ whole genome shotgun (WGS) entry which is preliminary data.</text>
</comment>
<sequence>MELETLASRKFGKYHAYVRLHPKLRDCTSLQECADVSRKLIDNYIDNRMIWEELNYYKEHHTLLGKHPAFAEFRRRSELLKLPVKELVRRQRQVENNIWRVKSEMAKGDKPHLDIIRRERLVGYEKELEDINRLLE</sequence>
<protein>
    <submittedName>
        <fullName evidence="1">Uncharacterized protein</fullName>
    </submittedName>
</protein>
<evidence type="ECO:0000313" key="2">
    <source>
        <dbReference type="Proteomes" id="UP000520291"/>
    </source>
</evidence>
<dbReference type="EMBL" id="JABAGL010000037">
    <property type="protein sequence ID" value="NME87938.1"/>
    <property type="molecule type" value="Genomic_DNA"/>
</dbReference>
<gene>
    <name evidence="1" type="ORF">HF841_18305</name>
</gene>
<dbReference type="AlphaFoldDB" id="A0A7X9SEL0"/>
<proteinExistence type="predicted"/>
<dbReference type="RefSeq" id="WP_118364207.1">
    <property type="nucleotide sequence ID" value="NZ_QRLA01000004.1"/>
</dbReference>
<dbReference type="Proteomes" id="UP000520291">
    <property type="component" value="Unassembled WGS sequence"/>
</dbReference>